<keyword evidence="1" id="KW-0732">Signal</keyword>
<feature type="signal peptide" evidence="1">
    <location>
        <begin position="1"/>
        <end position="18"/>
    </location>
</feature>
<feature type="chain" id="PRO_5032331926" description="DUF3108 domain-containing protein" evidence="1">
    <location>
        <begin position="19"/>
        <end position="310"/>
    </location>
</feature>
<evidence type="ECO:0000313" key="2">
    <source>
        <dbReference type="EMBL" id="MBB6071313.1"/>
    </source>
</evidence>
<organism evidence="2 3">
    <name type="scientific">Longimicrobium terrae</name>
    <dbReference type="NCBI Taxonomy" id="1639882"/>
    <lineage>
        <taxon>Bacteria</taxon>
        <taxon>Pseudomonadati</taxon>
        <taxon>Gemmatimonadota</taxon>
        <taxon>Longimicrobiia</taxon>
        <taxon>Longimicrobiales</taxon>
        <taxon>Longimicrobiaceae</taxon>
        <taxon>Longimicrobium</taxon>
    </lineage>
</organism>
<protein>
    <recommendedName>
        <fullName evidence="4">DUF3108 domain-containing protein</fullName>
    </recommendedName>
</protein>
<evidence type="ECO:0008006" key="4">
    <source>
        <dbReference type="Google" id="ProtNLM"/>
    </source>
</evidence>
<dbReference type="EMBL" id="JACHIA010000008">
    <property type="protein sequence ID" value="MBB6071313.1"/>
    <property type="molecule type" value="Genomic_DNA"/>
</dbReference>
<sequence>MGALLVVWFMLMACRAAVQLPPLTLDEVARLIRDRVPPVRIQAGSRERCLGFAWGPEAEARLRAAGATSDVLDVVQTACKRLPPPRFSGSPVPPRPEVGRLRPLTGVYRLRGQSDSITQQILHETRDGHAVVRLLTTLRGDQRGSTSETRIDAVSFAPVSYAATMYQGSATARVILRRVGDSVVGIAQDYGKPTFALQYNAHEGTLLPGMSDLMLLATPDLSLGRRFVLPTFTNTTGDPCLLSLAVERETTVTVPAGIFPAWQVRASGDGCGRAFRLYVSREPIPGYPPRVILATEGSGYRVELIRVRPD</sequence>
<keyword evidence="3" id="KW-1185">Reference proteome</keyword>
<dbReference type="RefSeq" id="WP_170036907.1">
    <property type="nucleotide sequence ID" value="NZ_JABDTL010000002.1"/>
</dbReference>
<proteinExistence type="predicted"/>
<dbReference type="Proteomes" id="UP000582837">
    <property type="component" value="Unassembled WGS sequence"/>
</dbReference>
<evidence type="ECO:0000313" key="3">
    <source>
        <dbReference type="Proteomes" id="UP000582837"/>
    </source>
</evidence>
<gene>
    <name evidence="2" type="ORF">HNQ61_002937</name>
</gene>
<dbReference type="Pfam" id="PF11306">
    <property type="entry name" value="DUF3108"/>
    <property type="match status" value="1"/>
</dbReference>
<evidence type="ECO:0000256" key="1">
    <source>
        <dbReference type="SAM" id="SignalP"/>
    </source>
</evidence>
<comment type="caution">
    <text evidence="2">The sequence shown here is derived from an EMBL/GenBank/DDBJ whole genome shotgun (WGS) entry which is preliminary data.</text>
</comment>
<dbReference type="AlphaFoldDB" id="A0A841GZX4"/>
<reference evidence="2 3" key="1">
    <citation type="submission" date="2020-08" db="EMBL/GenBank/DDBJ databases">
        <title>Genomic Encyclopedia of Type Strains, Phase IV (KMG-IV): sequencing the most valuable type-strain genomes for metagenomic binning, comparative biology and taxonomic classification.</title>
        <authorList>
            <person name="Goeker M."/>
        </authorList>
    </citation>
    <scope>NUCLEOTIDE SEQUENCE [LARGE SCALE GENOMIC DNA]</scope>
    <source>
        <strain evidence="2 3">DSM 29007</strain>
    </source>
</reference>
<dbReference type="InterPro" id="IPR021457">
    <property type="entry name" value="DUF3108"/>
</dbReference>
<accession>A0A841GZX4</accession>
<name>A0A841GZX4_9BACT</name>